<organism evidence="2 3">
    <name type="scientific">Pseudonocardia xinjiangensis</name>
    <dbReference type="NCBI Taxonomy" id="75289"/>
    <lineage>
        <taxon>Bacteria</taxon>
        <taxon>Bacillati</taxon>
        <taxon>Actinomycetota</taxon>
        <taxon>Actinomycetes</taxon>
        <taxon>Pseudonocardiales</taxon>
        <taxon>Pseudonocardiaceae</taxon>
        <taxon>Pseudonocardia</taxon>
    </lineage>
</organism>
<name>A0ABX1RBI5_9PSEU</name>
<keyword evidence="1" id="KW-0472">Membrane</keyword>
<evidence type="ECO:0000313" key="2">
    <source>
        <dbReference type="EMBL" id="NMH77763.1"/>
    </source>
</evidence>
<proteinExistence type="predicted"/>
<keyword evidence="1" id="KW-1133">Transmembrane helix</keyword>
<dbReference type="EMBL" id="JAAXKY010000029">
    <property type="protein sequence ID" value="NMH77763.1"/>
    <property type="molecule type" value="Genomic_DNA"/>
</dbReference>
<feature type="transmembrane region" description="Helical" evidence="1">
    <location>
        <begin position="30"/>
        <end position="49"/>
    </location>
</feature>
<accession>A0ABX1RBI5</accession>
<dbReference type="Proteomes" id="UP001296706">
    <property type="component" value="Unassembled WGS sequence"/>
</dbReference>
<evidence type="ECO:0000256" key="1">
    <source>
        <dbReference type="SAM" id="Phobius"/>
    </source>
</evidence>
<keyword evidence="1" id="KW-0812">Transmembrane</keyword>
<feature type="transmembrane region" description="Helical" evidence="1">
    <location>
        <begin position="55"/>
        <end position="73"/>
    </location>
</feature>
<comment type="caution">
    <text evidence="2">The sequence shown here is derived from an EMBL/GenBank/DDBJ whole genome shotgun (WGS) entry which is preliminary data.</text>
</comment>
<sequence>MVSAIVVGLIVGAIGHRVVRRRQGIPAGRTILSAIAGAFGGTAIAALTGVPTWGLLFQVGMAVLAVVVVTPAYRHRFARR</sequence>
<evidence type="ECO:0000313" key="3">
    <source>
        <dbReference type="Proteomes" id="UP001296706"/>
    </source>
</evidence>
<gene>
    <name evidence="2" type="ORF">HF577_11795</name>
</gene>
<keyword evidence="3" id="KW-1185">Reference proteome</keyword>
<protein>
    <submittedName>
        <fullName evidence="2">GlsB/YeaQ/YmgE family stress response membrane protein</fullName>
    </submittedName>
</protein>
<reference evidence="2 3" key="1">
    <citation type="submission" date="2020-04" db="EMBL/GenBank/DDBJ databases">
        <authorList>
            <person name="Klaysubun C."/>
            <person name="Duangmal K."/>
            <person name="Lipun K."/>
        </authorList>
    </citation>
    <scope>NUCLEOTIDE SEQUENCE [LARGE SCALE GENOMIC DNA]</scope>
    <source>
        <strain evidence="2 3">JCM 11839</strain>
    </source>
</reference>